<dbReference type="PROSITE" id="PS00226">
    <property type="entry name" value="IF_ROD_1"/>
    <property type="match status" value="1"/>
</dbReference>
<dbReference type="Proteomes" id="UP000228934">
    <property type="component" value="Unassembled WGS sequence"/>
</dbReference>
<sequence length="474" mass="51400">MASFGYSFEPPQAASFRSGVGFGFGGGAGFASNLGSGDLGGGFGGGSSNAVRSSGGFGGAESSSSGVFGGSEKANMQNLNDRLGAYLEKVRALEAVNTELEIKIRGWYDKQAGAGVGAAAKDYSKYYDIINGLRSKILAATIENSRIVLEIDNARLAADDFRLKVFCGFRICREHPKLFAVRRTGKQSMFESNMSSTRTRSSPLEVHAARNSAAGRVNVEMDAAPGVDLTKILNDMRSGYEALAAKNRRDAEALFLQKSNELKKEISANVEQVETSKTEVSDSRRSLQNLEVELQSLLAMKKSLEDTLAETDGRYGAQLQQLQAVISGTEEQLFQIRSDTERQGLEYRELLDIKSRLELEIETYRRLLEGELDEFSSQSSSSFTELTESIVTASSTSVNSSAIESSTIKSSEKESSSIGFCSVVDLSSTTTSQTSFVEPVKDPTKTRKVKKIVEELVNGKVVNSTVEEIEESFE</sequence>
<dbReference type="GO" id="GO:0030855">
    <property type="term" value="P:epithelial cell differentiation"/>
    <property type="evidence" value="ECO:0007669"/>
    <property type="project" value="TreeGrafter"/>
</dbReference>
<dbReference type="GO" id="GO:0005198">
    <property type="term" value="F:structural molecule activity"/>
    <property type="evidence" value="ECO:0007669"/>
    <property type="project" value="InterPro"/>
</dbReference>
<dbReference type="EMBL" id="KV940434">
    <property type="protein sequence ID" value="PIO27583.1"/>
    <property type="molecule type" value="Genomic_DNA"/>
</dbReference>
<dbReference type="GO" id="GO:0045109">
    <property type="term" value="P:intermediate filament organization"/>
    <property type="evidence" value="ECO:0007669"/>
    <property type="project" value="TreeGrafter"/>
</dbReference>
<dbReference type="InterPro" id="IPR002957">
    <property type="entry name" value="Keratin_I"/>
</dbReference>
<reference evidence="8" key="1">
    <citation type="journal article" date="2017" name="Nat. Commun.">
        <title>The North American bullfrog draft genome provides insight into hormonal regulation of long noncoding RNA.</title>
        <authorList>
            <person name="Hammond S.A."/>
            <person name="Warren R.L."/>
            <person name="Vandervalk B.P."/>
            <person name="Kucuk E."/>
            <person name="Khan H."/>
            <person name="Gibb E.A."/>
            <person name="Pandoh P."/>
            <person name="Kirk H."/>
            <person name="Zhao Y."/>
            <person name="Jones M."/>
            <person name="Mungall A.J."/>
            <person name="Coope R."/>
            <person name="Pleasance S."/>
            <person name="Moore R.A."/>
            <person name="Holt R.A."/>
            <person name="Round J.M."/>
            <person name="Ohora S."/>
            <person name="Walle B.V."/>
            <person name="Veldhoen N."/>
            <person name="Helbing C.C."/>
            <person name="Birol I."/>
        </authorList>
    </citation>
    <scope>NUCLEOTIDE SEQUENCE [LARGE SCALE GENOMIC DNA]</scope>
</reference>
<dbReference type="Pfam" id="PF00038">
    <property type="entry name" value="Filament"/>
    <property type="match status" value="2"/>
</dbReference>
<dbReference type="FunFam" id="1.20.5.500:FF:000001">
    <property type="entry name" value="Type II keratin 23"/>
    <property type="match status" value="1"/>
</dbReference>
<accession>A0A2G9RK55</accession>
<evidence type="ECO:0000256" key="5">
    <source>
        <dbReference type="SAM" id="Coils"/>
    </source>
</evidence>
<evidence type="ECO:0000259" key="6">
    <source>
        <dbReference type="PROSITE" id="PS51842"/>
    </source>
</evidence>
<dbReference type="PRINTS" id="PR01248">
    <property type="entry name" value="TYPE1KERATIN"/>
</dbReference>
<dbReference type="SMART" id="SM01391">
    <property type="entry name" value="Filament"/>
    <property type="match status" value="1"/>
</dbReference>
<dbReference type="InterPro" id="IPR018039">
    <property type="entry name" value="IF_conserved"/>
</dbReference>
<dbReference type="PROSITE" id="PS51842">
    <property type="entry name" value="IF_ROD_2"/>
    <property type="match status" value="1"/>
</dbReference>
<feature type="coiled-coil region" evidence="5">
    <location>
        <begin position="256"/>
        <end position="307"/>
    </location>
</feature>
<comment type="similarity">
    <text evidence="4">Belongs to the intermediate filament family.</text>
</comment>
<dbReference type="InterPro" id="IPR039008">
    <property type="entry name" value="IF_rod_dom"/>
</dbReference>
<proteinExistence type="inferred from homology"/>
<evidence type="ECO:0000313" key="8">
    <source>
        <dbReference type="Proteomes" id="UP000228934"/>
    </source>
</evidence>
<dbReference type="AlphaFoldDB" id="A0A2G9RK55"/>
<feature type="domain" description="IF rod" evidence="6">
    <location>
        <begin position="72"/>
        <end position="375"/>
    </location>
</feature>
<protein>
    <recommendedName>
        <fullName evidence="6">IF rod domain-containing protein</fullName>
    </recommendedName>
</protein>
<dbReference type="Gene3D" id="1.20.5.500">
    <property type="entry name" value="Single helix bin"/>
    <property type="match status" value="1"/>
</dbReference>
<dbReference type="PANTHER" id="PTHR23239">
    <property type="entry name" value="INTERMEDIATE FILAMENT"/>
    <property type="match status" value="1"/>
</dbReference>
<evidence type="ECO:0000256" key="1">
    <source>
        <dbReference type="ARBA" id="ARBA00022744"/>
    </source>
</evidence>
<feature type="coiled-coil region" evidence="5">
    <location>
        <begin position="347"/>
        <end position="374"/>
    </location>
</feature>
<keyword evidence="1" id="KW-0416">Keratin</keyword>
<evidence type="ECO:0000256" key="2">
    <source>
        <dbReference type="ARBA" id="ARBA00022754"/>
    </source>
</evidence>
<dbReference type="FunFam" id="1.20.5.170:FF:000002">
    <property type="entry name" value="Type I keratin KA11"/>
    <property type="match status" value="1"/>
</dbReference>
<dbReference type="GO" id="GO:0005882">
    <property type="term" value="C:intermediate filament"/>
    <property type="evidence" value="ECO:0007669"/>
    <property type="project" value="UniProtKB-KW"/>
</dbReference>
<gene>
    <name evidence="7" type="ORF">AB205_0022340</name>
</gene>
<evidence type="ECO:0000256" key="4">
    <source>
        <dbReference type="RuleBase" id="RU000685"/>
    </source>
</evidence>
<dbReference type="Gene3D" id="1.20.5.170">
    <property type="match status" value="1"/>
</dbReference>
<dbReference type="PANTHER" id="PTHR23239:SF137">
    <property type="entry name" value="KERATIN, TYPE I CYTOSKELETAL 10"/>
    <property type="match status" value="1"/>
</dbReference>
<dbReference type="SUPFAM" id="SSF64593">
    <property type="entry name" value="Intermediate filament protein, coiled coil region"/>
    <property type="match status" value="2"/>
</dbReference>
<evidence type="ECO:0000313" key="7">
    <source>
        <dbReference type="EMBL" id="PIO27583.1"/>
    </source>
</evidence>
<evidence type="ECO:0000256" key="3">
    <source>
        <dbReference type="ARBA" id="ARBA00023054"/>
    </source>
</evidence>
<keyword evidence="3 5" id="KW-0175">Coiled coil</keyword>
<organism evidence="7 8">
    <name type="scientific">Aquarana catesbeiana</name>
    <name type="common">American bullfrog</name>
    <name type="synonym">Rana catesbeiana</name>
    <dbReference type="NCBI Taxonomy" id="8400"/>
    <lineage>
        <taxon>Eukaryota</taxon>
        <taxon>Metazoa</taxon>
        <taxon>Chordata</taxon>
        <taxon>Craniata</taxon>
        <taxon>Vertebrata</taxon>
        <taxon>Euteleostomi</taxon>
        <taxon>Amphibia</taxon>
        <taxon>Batrachia</taxon>
        <taxon>Anura</taxon>
        <taxon>Neobatrachia</taxon>
        <taxon>Ranoidea</taxon>
        <taxon>Ranidae</taxon>
        <taxon>Aquarana</taxon>
    </lineage>
</organism>
<name>A0A2G9RK55_AQUCT</name>
<keyword evidence="2 4" id="KW-0403">Intermediate filament</keyword>
<keyword evidence="8" id="KW-1185">Reference proteome</keyword>